<dbReference type="NCBIfam" id="TIGR02601">
    <property type="entry name" value="autotrns_rpt"/>
    <property type="match status" value="1"/>
</dbReference>
<keyword evidence="1" id="KW-0732">Signal</keyword>
<evidence type="ECO:0000256" key="2">
    <source>
        <dbReference type="SAM" id="Phobius"/>
    </source>
</evidence>
<keyword evidence="2" id="KW-0812">Transmembrane</keyword>
<feature type="transmembrane region" description="Helical" evidence="2">
    <location>
        <begin position="1069"/>
        <end position="1086"/>
    </location>
</feature>
<keyword evidence="4" id="KW-1185">Reference proteome</keyword>
<evidence type="ECO:0008006" key="5">
    <source>
        <dbReference type="Google" id="ProtNLM"/>
    </source>
</evidence>
<reference evidence="3 4" key="1">
    <citation type="submission" date="2016-02" db="EMBL/GenBank/DDBJ databases">
        <authorList>
            <person name="Wen L."/>
            <person name="He K."/>
            <person name="Yang H."/>
        </authorList>
    </citation>
    <scope>NUCLEOTIDE SEQUENCE [LARGE SCALE GENOMIC DNA]</scope>
    <source>
        <strain evidence="3 4">CV41</strain>
    </source>
</reference>
<organism evidence="3 4">
    <name type="scientific">Cephaloticoccus capnophilus</name>
    <dbReference type="NCBI Taxonomy" id="1548208"/>
    <lineage>
        <taxon>Bacteria</taxon>
        <taxon>Pseudomonadati</taxon>
        <taxon>Verrucomicrobiota</taxon>
        <taxon>Opitutia</taxon>
        <taxon>Opitutales</taxon>
        <taxon>Opitutaceae</taxon>
        <taxon>Cephaloticoccus</taxon>
    </lineage>
</organism>
<protein>
    <recommendedName>
        <fullName evidence="5">PEP-CTERM protein-sorting domain-containing protein</fullName>
    </recommendedName>
</protein>
<keyword evidence="2" id="KW-0472">Membrane</keyword>
<dbReference type="AlphaFoldDB" id="A0A139SSB5"/>
<accession>A0A139SSB5</accession>
<proteinExistence type="predicted"/>
<sequence>METNINGTVYFSANTGWDGFIINHSQGGLRFGGLIQGSRYLRVSGSGATHFAGNLDIGGGIETVPGSGTHLILSGEALYYLNLRVGAETLVFVKRNKALGSVNSYLTIDYGGTLGIRSHVGESLNYSEQATLNVSGPGAVRALGRPAVGAIYHDGGGSPTDLNQFAGTIIMTGDTTFGARGDAGGLLLSGEVYSSTYPSNDSFSKVGLGLITLSNPNNDWTGSTIIWDGVLRTAIDTTFGAPPGSAIPTFSTIYLKGGILELGDTNFNGVLGSKIQWGDDFGNDASGGFSAFGGNRSVEIQNWAGGLAWLTWGAGGFVGNNRALLLSSRYANAQIDFKNPINLGNGSREIRVERGHTDAHARLSGAITASGFGRLVKTGPGMLWLTEPIDYQVQVNEGVLRGTLGGGFGNSNLRLSGGVFGLDSDFTGSLGTGPGQVIWGSDFGLPASGGFAAYGGDRIVRLNNTPFWADIAGHPGFVQPDQELRFGHYTADGTVIWDKELSIERIRVERGRNPNVADVRFTQAILPEWFSGSEIRFVGDGRADITSHIARTTHVSGVELRLHDGGMISGNNVFLNILNGGVVTLDNLTGSNHPDRLNDSSKVSVFLSGGTLRLWGQPNGTSQELADPLLLQSIFQSSPGTLAASNTIELKHNSTGISDFTELRFAFLYKEDFFTLNYRTYDRFNAILEDFSKARLSFTFWSPSDAINHVATGTKITPWGVVNGLDFMTPVAANGVTELRPVTNYYTNTNSNNWNPSINLFLDEYSTSTLVGNRAINSLKIGDGASLTSNANYTLTINSGGLLAYSGEANTGGRLTIRTANNRPLYAHIYGSSLGLTGSSRFDVPNLVKTGPGALNLGSAATHNVPNLYIHEGTVNLSQGTLHVNNIYIGDGAGRDILVLPANSTDALRRATGRTFPNVFLRGTPHGLDPSNVYGGEQSDQAILRLSGNTKQHLAVLNVMERGTIDFAGGEVGLANILWIDQLNFLNAAGNSYDPSARLFIRNWYQYEDYLLISRGWINTYQPTQLAEFLNQIVFDGYQDFRLVALDYDSQYYAITPFNHVSGVPEPQTYGAILAAVGIGMVVWAKRRPVRQRARRSVKQAEA</sequence>
<comment type="caution">
    <text evidence="3">The sequence shown here is derived from an EMBL/GenBank/DDBJ whole genome shotgun (WGS) entry which is preliminary data.</text>
</comment>
<dbReference type="Proteomes" id="UP000071392">
    <property type="component" value="Unassembled WGS sequence"/>
</dbReference>
<dbReference type="InterPro" id="IPR013425">
    <property type="entry name" value="Autotrns_rpt"/>
</dbReference>
<dbReference type="EMBL" id="LSZP01000009">
    <property type="protein sequence ID" value="KXU37370.1"/>
    <property type="molecule type" value="Genomic_DNA"/>
</dbReference>
<evidence type="ECO:0000256" key="1">
    <source>
        <dbReference type="ARBA" id="ARBA00022729"/>
    </source>
</evidence>
<evidence type="ECO:0000313" key="3">
    <source>
        <dbReference type="EMBL" id="KXU37370.1"/>
    </source>
</evidence>
<gene>
    <name evidence="3" type="ORF">AXK12_01850</name>
</gene>
<keyword evidence="2" id="KW-1133">Transmembrane helix</keyword>
<name>A0A139SSB5_9BACT</name>
<evidence type="ECO:0000313" key="4">
    <source>
        <dbReference type="Proteomes" id="UP000071392"/>
    </source>
</evidence>